<name>A0A6J4R892_9ACTN</name>
<reference evidence="1" key="1">
    <citation type="submission" date="2020-02" db="EMBL/GenBank/DDBJ databases">
        <authorList>
            <person name="Meier V. D."/>
        </authorList>
    </citation>
    <scope>NUCLEOTIDE SEQUENCE</scope>
    <source>
        <strain evidence="1">AVDCRST_MAG14</strain>
    </source>
</reference>
<gene>
    <name evidence="1" type="ORF">AVDCRST_MAG14-2026</name>
</gene>
<protein>
    <submittedName>
        <fullName evidence="1">Uncharacterized protein</fullName>
    </submittedName>
</protein>
<sequence length="63" mass="6617">MVLGVGALAAAVGLAVRRRAVRGRGAGLLGILKGHRYVNLTTFRKSGEAIPTTVWFALVDGRV</sequence>
<proteinExistence type="predicted"/>
<evidence type="ECO:0000313" key="1">
    <source>
        <dbReference type="EMBL" id="CAA9458384.1"/>
    </source>
</evidence>
<accession>A0A6J4R892</accession>
<organism evidence="1">
    <name type="scientific">uncultured Rubrobacteraceae bacterium</name>
    <dbReference type="NCBI Taxonomy" id="349277"/>
    <lineage>
        <taxon>Bacteria</taxon>
        <taxon>Bacillati</taxon>
        <taxon>Actinomycetota</taxon>
        <taxon>Rubrobacteria</taxon>
        <taxon>Rubrobacterales</taxon>
        <taxon>Rubrobacteraceae</taxon>
        <taxon>environmental samples</taxon>
    </lineage>
</organism>
<dbReference type="AlphaFoldDB" id="A0A6J4R892"/>
<dbReference type="EMBL" id="CADCVG010000084">
    <property type="protein sequence ID" value="CAA9458384.1"/>
    <property type="molecule type" value="Genomic_DNA"/>
</dbReference>